<comment type="caution">
    <text evidence="1">Lacks conserved residue(s) required for the propagation of feature annotation.</text>
</comment>
<dbReference type="InterPro" id="IPR001678">
    <property type="entry name" value="MeTrfase_RsmB-F_NOP2_dom"/>
</dbReference>
<sequence length="184" mass="19700">MFPACGRDAGVDPTRCVRVLPSERVDTGGFFAAALTKRTAAGPCAGAGADAGAKAWWQLWAACRFDFARLKRTTREAPAVLNFFGLLHEEAAARAHGVERFPLEAVAWAPKRTRWAGGLLVLAAAPLQGLQHHAGLPVAGGGMPLLVRMRDDCAWARNAGLSDGRDFFTWRPEPGASAAFLARY</sequence>
<keyword evidence="1" id="KW-0808">Transferase</keyword>
<evidence type="ECO:0000313" key="4">
    <source>
        <dbReference type="Proteomes" id="UP001189429"/>
    </source>
</evidence>
<evidence type="ECO:0000313" key="3">
    <source>
        <dbReference type="EMBL" id="CAK0889781.1"/>
    </source>
</evidence>
<keyword evidence="1" id="KW-0694">RNA-binding</keyword>
<gene>
    <name evidence="3" type="ORF">PCOR1329_LOCUS70234</name>
</gene>
<protein>
    <recommendedName>
        <fullName evidence="2">SAM-dependent MTase RsmB/NOP-type domain-containing protein</fullName>
    </recommendedName>
</protein>
<comment type="caution">
    <text evidence="3">The sequence shown here is derived from an EMBL/GenBank/DDBJ whole genome shotgun (WGS) entry which is preliminary data.</text>
</comment>
<keyword evidence="4" id="KW-1185">Reference proteome</keyword>
<keyword evidence="1" id="KW-0489">Methyltransferase</keyword>
<accession>A0ABN9WST6</accession>
<name>A0ABN9WST6_9DINO</name>
<feature type="non-terminal residue" evidence="3">
    <location>
        <position position="184"/>
    </location>
</feature>
<comment type="similarity">
    <text evidence="1">Belongs to the class I-like SAM-binding methyltransferase superfamily. RsmB/NOP family.</text>
</comment>
<proteinExistence type="inferred from homology"/>
<keyword evidence="1" id="KW-0949">S-adenosyl-L-methionine</keyword>
<evidence type="ECO:0000259" key="2">
    <source>
        <dbReference type="PROSITE" id="PS51686"/>
    </source>
</evidence>
<dbReference type="Proteomes" id="UP001189429">
    <property type="component" value="Unassembled WGS sequence"/>
</dbReference>
<evidence type="ECO:0000256" key="1">
    <source>
        <dbReference type="PROSITE-ProRule" id="PRU01023"/>
    </source>
</evidence>
<dbReference type="PROSITE" id="PS51686">
    <property type="entry name" value="SAM_MT_RSMB_NOP"/>
    <property type="match status" value="1"/>
</dbReference>
<dbReference type="EMBL" id="CAUYUJ010019269">
    <property type="protein sequence ID" value="CAK0889781.1"/>
    <property type="molecule type" value="Genomic_DNA"/>
</dbReference>
<feature type="domain" description="SAM-dependent MTase RsmB/NOP-type" evidence="2">
    <location>
        <begin position="1"/>
        <end position="38"/>
    </location>
</feature>
<reference evidence="3" key="1">
    <citation type="submission" date="2023-10" db="EMBL/GenBank/DDBJ databases">
        <authorList>
            <person name="Chen Y."/>
            <person name="Shah S."/>
            <person name="Dougan E. K."/>
            <person name="Thang M."/>
            <person name="Chan C."/>
        </authorList>
    </citation>
    <scope>NUCLEOTIDE SEQUENCE [LARGE SCALE GENOMIC DNA]</scope>
</reference>
<organism evidence="3 4">
    <name type="scientific">Prorocentrum cordatum</name>
    <dbReference type="NCBI Taxonomy" id="2364126"/>
    <lineage>
        <taxon>Eukaryota</taxon>
        <taxon>Sar</taxon>
        <taxon>Alveolata</taxon>
        <taxon>Dinophyceae</taxon>
        <taxon>Prorocentrales</taxon>
        <taxon>Prorocentraceae</taxon>
        <taxon>Prorocentrum</taxon>
    </lineage>
</organism>